<name>A0A419RSX2_9SPHN</name>
<evidence type="ECO:0000313" key="3">
    <source>
        <dbReference type="Proteomes" id="UP000285232"/>
    </source>
</evidence>
<gene>
    <name evidence="2" type="ORF">D6201_05425</name>
</gene>
<evidence type="ECO:0008006" key="4">
    <source>
        <dbReference type="Google" id="ProtNLM"/>
    </source>
</evidence>
<reference evidence="2 3" key="1">
    <citation type="journal article" date="2017" name="Int. J. Syst. Evol. Microbiol.">
        <title>Erythrobacter aquimixticola sp. nov., isolated from the junction between the ocean and a freshwater spring.</title>
        <authorList>
            <person name="Park S."/>
            <person name="Jung Y.T."/>
            <person name="Choi S.J."/>
            <person name="Yoon J.H."/>
        </authorList>
    </citation>
    <scope>NUCLEOTIDE SEQUENCE [LARGE SCALE GENOMIC DNA]</scope>
    <source>
        <strain evidence="2 3">JSSK-14</strain>
    </source>
</reference>
<feature type="transmembrane region" description="Helical" evidence="1">
    <location>
        <begin position="122"/>
        <end position="142"/>
    </location>
</feature>
<keyword evidence="1" id="KW-1133">Transmembrane helix</keyword>
<organism evidence="2 3">
    <name type="scientific">Aurantiacibacter aquimixticola</name>
    <dbReference type="NCBI Taxonomy" id="1958945"/>
    <lineage>
        <taxon>Bacteria</taxon>
        <taxon>Pseudomonadati</taxon>
        <taxon>Pseudomonadota</taxon>
        <taxon>Alphaproteobacteria</taxon>
        <taxon>Sphingomonadales</taxon>
        <taxon>Erythrobacteraceae</taxon>
        <taxon>Aurantiacibacter</taxon>
    </lineage>
</organism>
<feature type="transmembrane region" description="Helical" evidence="1">
    <location>
        <begin position="67"/>
        <end position="85"/>
    </location>
</feature>
<accession>A0A419RSX2</accession>
<keyword evidence="3" id="KW-1185">Reference proteome</keyword>
<dbReference type="AlphaFoldDB" id="A0A419RSX2"/>
<keyword evidence="1" id="KW-0812">Transmembrane</keyword>
<proteinExistence type="predicted"/>
<dbReference type="RefSeq" id="WP_120047889.1">
    <property type="nucleotide sequence ID" value="NZ_RAHX01000001.1"/>
</dbReference>
<dbReference type="EMBL" id="RAHX01000001">
    <property type="protein sequence ID" value="RJY08876.1"/>
    <property type="molecule type" value="Genomic_DNA"/>
</dbReference>
<keyword evidence="1" id="KW-0472">Membrane</keyword>
<dbReference type="Proteomes" id="UP000285232">
    <property type="component" value="Unassembled WGS sequence"/>
</dbReference>
<comment type="caution">
    <text evidence="2">The sequence shown here is derived from an EMBL/GenBank/DDBJ whole genome shotgun (WGS) entry which is preliminary data.</text>
</comment>
<protein>
    <recommendedName>
        <fullName evidence="4">DUF2975 domain-containing protein</fullName>
    </recommendedName>
</protein>
<feature type="transmembrane region" description="Helical" evidence="1">
    <location>
        <begin position="154"/>
        <end position="174"/>
    </location>
</feature>
<dbReference type="OrthoDB" id="8777999at2"/>
<feature type="transmembrane region" description="Helical" evidence="1">
    <location>
        <begin position="42"/>
        <end position="61"/>
    </location>
</feature>
<evidence type="ECO:0000256" key="1">
    <source>
        <dbReference type="SAM" id="Phobius"/>
    </source>
</evidence>
<sequence>MTPQEFARHSWQDSAPAPTLPSLDTLRARSDAFRRKIVRRNWIEYAAGIFVIVMFTAMALLIPVTALRVGAAMVVAGTLVLLWQLHRRASPLTSAEHGGALSLLEYERRELIRQRDALDSVFTWYLLPLLPGMLVVMATPWLSMPVAEWQLPPVGVAMRIGAALAVFGAVYLVNKLAARRLQERIAEIDMLRA</sequence>
<evidence type="ECO:0000313" key="2">
    <source>
        <dbReference type="EMBL" id="RJY08876.1"/>
    </source>
</evidence>